<dbReference type="InterPro" id="IPR009057">
    <property type="entry name" value="Homeodomain-like_sf"/>
</dbReference>
<dbReference type="Gene3D" id="1.10.8.60">
    <property type="match status" value="1"/>
</dbReference>
<dbReference type="SUPFAM" id="SSF52540">
    <property type="entry name" value="P-loop containing nucleoside triphosphate hydrolases"/>
    <property type="match status" value="1"/>
</dbReference>
<dbReference type="InterPro" id="IPR035965">
    <property type="entry name" value="PAS-like_dom_sf"/>
</dbReference>
<evidence type="ECO:0000256" key="6">
    <source>
        <dbReference type="SAM" id="MobiDB-lite"/>
    </source>
</evidence>
<dbReference type="FunFam" id="3.40.50.300:FF:000006">
    <property type="entry name" value="DNA-binding transcriptional regulator NtrC"/>
    <property type="match status" value="1"/>
</dbReference>
<evidence type="ECO:0000313" key="8">
    <source>
        <dbReference type="EMBL" id="GFM32619.1"/>
    </source>
</evidence>
<organism evidence="8 9">
    <name type="scientific">Desulfovibrio subterraneus</name>
    <dbReference type="NCBI Taxonomy" id="2718620"/>
    <lineage>
        <taxon>Bacteria</taxon>
        <taxon>Pseudomonadati</taxon>
        <taxon>Thermodesulfobacteriota</taxon>
        <taxon>Desulfovibrionia</taxon>
        <taxon>Desulfovibrionales</taxon>
        <taxon>Desulfovibrionaceae</taxon>
        <taxon>Desulfovibrio</taxon>
    </lineage>
</organism>
<dbReference type="SUPFAM" id="SSF46689">
    <property type="entry name" value="Homeodomain-like"/>
    <property type="match status" value="1"/>
</dbReference>
<dbReference type="CDD" id="cd00130">
    <property type="entry name" value="PAS"/>
    <property type="match status" value="1"/>
</dbReference>
<gene>
    <name evidence="8" type="ORF">DSM101010T_09840</name>
</gene>
<dbReference type="InterPro" id="IPR025662">
    <property type="entry name" value="Sigma_54_int_dom_ATP-bd_1"/>
</dbReference>
<name>A0A7J0BFZ2_9BACT</name>
<dbReference type="InterPro" id="IPR058031">
    <property type="entry name" value="AAA_lid_NorR"/>
</dbReference>
<dbReference type="PROSITE" id="PS00688">
    <property type="entry name" value="SIGMA54_INTERACT_3"/>
    <property type="match status" value="1"/>
</dbReference>
<keyword evidence="2" id="KW-0067">ATP-binding</keyword>
<dbReference type="PANTHER" id="PTHR32071:SF113">
    <property type="entry name" value="ALGINATE BIOSYNTHESIS TRANSCRIPTIONAL REGULATORY PROTEIN ALGB"/>
    <property type="match status" value="1"/>
</dbReference>
<evidence type="ECO:0000313" key="9">
    <source>
        <dbReference type="Proteomes" id="UP000503840"/>
    </source>
</evidence>
<keyword evidence="3" id="KW-0805">Transcription regulation</keyword>
<dbReference type="GO" id="GO:0006355">
    <property type="term" value="P:regulation of DNA-templated transcription"/>
    <property type="evidence" value="ECO:0007669"/>
    <property type="project" value="InterPro"/>
</dbReference>
<dbReference type="Pfam" id="PF08448">
    <property type="entry name" value="PAS_4"/>
    <property type="match status" value="1"/>
</dbReference>
<dbReference type="Gene3D" id="3.30.450.20">
    <property type="entry name" value="PAS domain"/>
    <property type="match status" value="1"/>
</dbReference>
<dbReference type="InterPro" id="IPR002078">
    <property type="entry name" value="Sigma_54_int"/>
</dbReference>
<dbReference type="GO" id="GO:0005524">
    <property type="term" value="F:ATP binding"/>
    <property type="evidence" value="ECO:0007669"/>
    <property type="project" value="UniProtKB-KW"/>
</dbReference>
<dbReference type="Pfam" id="PF25601">
    <property type="entry name" value="AAA_lid_14"/>
    <property type="match status" value="1"/>
</dbReference>
<dbReference type="PROSITE" id="PS00675">
    <property type="entry name" value="SIGMA54_INTERACT_1"/>
    <property type="match status" value="1"/>
</dbReference>
<dbReference type="InterPro" id="IPR025943">
    <property type="entry name" value="Sigma_54_int_dom_ATP-bd_2"/>
</dbReference>
<dbReference type="Gene3D" id="1.10.10.60">
    <property type="entry name" value="Homeodomain-like"/>
    <property type="match status" value="1"/>
</dbReference>
<dbReference type="InterPro" id="IPR025944">
    <property type="entry name" value="Sigma_54_int_dom_CS"/>
</dbReference>
<dbReference type="NCBIfam" id="TIGR00229">
    <property type="entry name" value="sensory_box"/>
    <property type="match status" value="1"/>
</dbReference>
<keyword evidence="5" id="KW-0804">Transcription</keyword>
<evidence type="ECO:0000256" key="2">
    <source>
        <dbReference type="ARBA" id="ARBA00022840"/>
    </source>
</evidence>
<dbReference type="InterPro" id="IPR013656">
    <property type="entry name" value="PAS_4"/>
</dbReference>
<accession>A0A7J0BFZ2</accession>
<feature type="domain" description="Sigma-54 factor interaction" evidence="7">
    <location>
        <begin position="327"/>
        <end position="556"/>
    </location>
</feature>
<dbReference type="InterPro" id="IPR003593">
    <property type="entry name" value="AAA+_ATPase"/>
</dbReference>
<dbReference type="InterPro" id="IPR000014">
    <property type="entry name" value="PAS"/>
</dbReference>
<evidence type="ECO:0000256" key="1">
    <source>
        <dbReference type="ARBA" id="ARBA00022741"/>
    </source>
</evidence>
<dbReference type="PRINTS" id="PR01590">
    <property type="entry name" value="HTHFIS"/>
</dbReference>
<comment type="caution">
    <text evidence="8">The sequence shown here is derived from an EMBL/GenBank/DDBJ whole genome shotgun (WGS) entry which is preliminary data.</text>
</comment>
<feature type="region of interest" description="Disordered" evidence="6">
    <location>
        <begin position="599"/>
        <end position="638"/>
    </location>
</feature>
<dbReference type="PROSITE" id="PS00676">
    <property type="entry name" value="SIGMA54_INTERACT_2"/>
    <property type="match status" value="1"/>
</dbReference>
<keyword evidence="9" id="KW-1185">Reference proteome</keyword>
<dbReference type="PANTHER" id="PTHR32071">
    <property type="entry name" value="TRANSCRIPTIONAL REGULATORY PROTEIN"/>
    <property type="match status" value="1"/>
</dbReference>
<protein>
    <recommendedName>
        <fullName evidence="7">Sigma-54 factor interaction domain-containing protein</fullName>
    </recommendedName>
</protein>
<dbReference type="Proteomes" id="UP000503840">
    <property type="component" value="Unassembled WGS sequence"/>
</dbReference>
<evidence type="ECO:0000256" key="5">
    <source>
        <dbReference type="ARBA" id="ARBA00023163"/>
    </source>
</evidence>
<keyword evidence="4" id="KW-0238">DNA-binding</keyword>
<evidence type="ECO:0000256" key="4">
    <source>
        <dbReference type="ARBA" id="ARBA00023125"/>
    </source>
</evidence>
<dbReference type="SMART" id="SM00091">
    <property type="entry name" value="PAS"/>
    <property type="match status" value="1"/>
</dbReference>
<keyword evidence="1" id="KW-0547">Nucleotide-binding</keyword>
<dbReference type="Pfam" id="PF02954">
    <property type="entry name" value="HTH_8"/>
    <property type="match status" value="1"/>
</dbReference>
<evidence type="ECO:0000256" key="3">
    <source>
        <dbReference type="ARBA" id="ARBA00023015"/>
    </source>
</evidence>
<dbReference type="InterPro" id="IPR027417">
    <property type="entry name" value="P-loop_NTPase"/>
</dbReference>
<reference evidence="8 9" key="1">
    <citation type="submission" date="2020-05" db="EMBL/GenBank/DDBJ databases">
        <title>Draft genome sequence of Desulfovibrio sp. strain HN2T.</title>
        <authorList>
            <person name="Ueno A."/>
            <person name="Tamazawa S."/>
            <person name="Tamamura S."/>
            <person name="Murakami T."/>
            <person name="Kiyama T."/>
            <person name="Inomata H."/>
            <person name="Amano Y."/>
            <person name="Miyakawa K."/>
            <person name="Tamaki H."/>
            <person name="Naganuma T."/>
            <person name="Kaneko K."/>
        </authorList>
    </citation>
    <scope>NUCLEOTIDE SEQUENCE [LARGE SCALE GENOMIC DNA]</scope>
    <source>
        <strain evidence="8 9">HN2</strain>
    </source>
</reference>
<dbReference type="EMBL" id="BLVO01000012">
    <property type="protein sequence ID" value="GFM32619.1"/>
    <property type="molecule type" value="Genomic_DNA"/>
</dbReference>
<dbReference type="InterPro" id="IPR002197">
    <property type="entry name" value="HTH_Fis"/>
</dbReference>
<sequence length="693" mass="76133">MRALELAATLGHYGATLDAVESEHAILRDAASKLESLMAFSCQSFFMVDEQSFAFSPVWTSAPDSAEHMAHEVGILIEDRSFAWALGRNKPTVVSASNGERLLLHPLTTATGPIGMFVGLLRKNAEEPSADIGYYLITVILFATATLVENFRLFQRLEQSNVTLEQQVTERTKELTASNTQLTGALDENRHYRRYLETVFSSMLDPLITVDRELNIISLNTAAERFFDRRADSLMGMPFSSAFPHAIDAFGQVFASAIGLGQSVREFRTQYRAEGMEKVLVLSCAPLRSQADSSQEAAEGAVLLIRDITRIVSLEKQLQARHSFRSIVGKSERMQKLYTLLESLAEVDTTVLVTGESGTGKELIADALHHNGARAHGPLIKVNCTALSESLLESELFGHVRGAFTGAVADKAGRFEAAEGGTIFLDEIGDVSQRIQILLLRFLESKEFERVGDTTTRKADVRIVAATNANLAQKIQEGSFRADLYYRLNVMHVKLPSLRERRDDIPPLASHFITLCNKELGTRITGISEDAMHYFMRHQWPGNVRELKHVIEHGSILARQGLISTEHLTPEMLELSSPFAQQHQAPISAHMPAPMSAPASFPMQGQPAAPAGNSANSMAGGTPQHAVPPHMSTGYHPHAAYPMPPRPAFHDLSPETIREAILAARGNKALAARQLGIGRATLYRKMHELGISV</sequence>
<dbReference type="CDD" id="cd00009">
    <property type="entry name" value="AAA"/>
    <property type="match status" value="1"/>
</dbReference>
<dbReference type="Gene3D" id="3.40.50.300">
    <property type="entry name" value="P-loop containing nucleotide triphosphate hydrolases"/>
    <property type="match status" value="1"/>
</dbReference>
<dbReference type="SUPFAM" id="SSF55785">
    <property type="entry name" value="PYP-like sensor domain (PAS domain)"/>
    <property type="match status" value="1"/>
</dbReference>
<dbReference type="GO" id="GO:0043565">
    <property type="term" value="F:sequence-specific DNA binding"/>
    <property type="evidence" value="ECO:0007669"/>
    <property type="project" value="InterPro"/>
</dbReference>
<proteinExistence type="predicted"/>
<dbReference type="Pfam" id="PF00158">
    <property type="entry name" value="Sigma54_activat"/>
    <property type="match status" value="1"/>
</dbReference>
<evidence type="ECO:0000259" key="7">
    <source>
        <dbReference type="PROSITE" id="PS50045"/>
    </source>
</evidence>
<dbReference type="PROSITE" id="PS50045">
    <property type="entry name" value="SIGMA54_INTERACT_4"/>
    <property type="match status" value="1"/>
</dbReference>
<dbReference type="AlphaFoldDB" id="A0A7J0BFZ2"/>
<dbReference type="SMART" id="SM00382">
    <property type="entry name" value="AAA"/>
    <property type="match status" value="1"/>
</dbReference>